<keyword evidence="3 4" id="KW-0687">Ribonucleoprotein</keyword>
<dbReference type="AlphaFoldDB" id="A0A8H7LW03"/>
<dbReference type="PROSITE" id="PS01170">
    <property type="entry name" value="RIBOSOMAL_L6E"/>
    <property type="match status" value="1"/>
</dbReference>
<dbReference type="Proteomes" id="UP000602905">
    <property type="component" value="Unassembled WGS sequence"/>
</dbReference>
<dbReference type="GO" id="GO:0005840">
    <property type="term" value="C:ribosome"/>
    <property type="evidence" value="ECO:0007669"/>
    <property type="project" value="UniProtKB-KW"/>
</dbReference>
<dbReference type="PANTHER" id="PTHR12143:SF25">
    <property type="entry name" value="FAMILY PROTEIN, PUTATIVE (AFU_ORTHOLOGUE AFUA_1G10790)-RELATED"/>
    <property type="match status" value="1"/>
</dbReference>
<dbReference type="Pfam" id="PF17678">
    <property type="entry name" value="Glyco_hydro_92N"/>
    <property type="match status" value="1"/>
</dbReference>
<protein>
    <recommendedName>
        <fullName evidence="4">60S ribosomal protein L6</fullName>
    </recommendedName>
</protein>
<dbReference type="Pfam" id="PF01159">
    <property type="entry name" value="Ribosomal_L6e"/>
    <property type="match status" value="1"/>
</dbReference>
<dbReference type="GO" id="GO:0000224">
    <property type="term" value="F:peptide-N4-(N-acetyl-beta-glucosaminyl)asparagine amidase activity"/>
    <property type="evidence" value="ECO:0007669"/>
    <property type="project" value="TreeGrafter"/>
</dbReference>
<evidence type="ECO:0000256" key="1">
    <source>
        <dbReference type="ARBA" id="ARBA00010592"/>
    </source>
</evidence>
<dbReference type="GO" id="GO:0006516">
    <property type="term" value="P:glycoprotein catabolic process"/>
    <property type="evidence" value="ECO:0007669"/>
    <property type="project" value="TreeGrafter"/>
</dbReference>
<comment type="caution">
    <text evidence="8">The sequence shown here is derived from an EMBL/GenBank/DDBJ whole genome shotgun (WGS) entry which is preliminary data.</text>
</comment>
<dbReference type="SUPFAM" id="SSF50104">
    <property type="entry name" value="Translation proteins SH3-like domain"/>
    <property type="match status" value="1"/>
</dbReference>
<dbReference type="InterPro" id="IPR041997">
    <property type="entry name" value="Ribosomal_eL6_KOW"/>
</dbReference>
<dbReference type="Pfam" id="PF07971">
    <property type="entry name" value="Glyco_hydro_92"/>
    <property type="match status" value="1"/>
</dbReference>
<dbReference type="InterPro" id="IPR000915">
    <property type="entry name" value="60S_ribosomal_eL6"/>
</dbReference>
<gene>
    <name evidence="8" type="ORF">RHS03_03226</name>
</gene>
<dbReference type="InterPro" id="IPR049633">
    <property type="entry name" value="Ribosomal_eL6_CS"/>
</dbReference>
<dbReference type="InterPro" id="IPR008991">
    <property type="entry name" value="Translation_prot_SH3-like_sf"/>
</dbReference>
<sequence>MARTKDTRASLPTRRGLKGSKAATKEAGPEHKEVKVGGPKNGETRLVPTSKVSRFYPGEDVRTKRKSARVAAPTKLRDSITPGTVLILLAGRFRGKRVVFLKQLDSGLLLVTGPYKVNGVPLRRVNQAYVIATSTKIDLSSVSIDEKINDKYFSRPASTTSGDKESEFFSEGKPKPKEAYPEAKASDQKTIDQALLAEIKKTENLSKYLKASFGLSKGQSGSHFMLFASDPKPYDIYPLLAEPDRFKNDSRQIRMRAKAAMELRQGHGTGGSLGTMRLGRIGLYALVLVYPVVGQPSEADDLASKVNLFIGTTSKGVASGHVFPGATIPHGMIKAGLDTDSPDRHAGYDRNISYNATGFSQLHDTGTGGGYPLSNFKIWPFASCKRFGECPTSIAGRKLKRQALKDGSLPDIAEPGYFATTLVSGVHIELTATRRAALHRYTFPKNSKQPRILVDITNDGQQSATNPFTVIDPSTGRTKGGASFAASFGAGRYNAYVCVDVKGDGFDTNVTEYGVWQGNSAVQHSVQLSQLYLGATNEAGSLVTYTPSTGTNTTLLVRVGVSFISADKACASAEEEIPDFDFARIRSESRAKWNDLLGRVRVDETGVDKNTTALLYSSANTGDNPHWNSSSPYFDSYYCNLPHFVPLVSTSLLTPSLLFNQNLDKVCNDGPPNIRSDRWLPECRGATVQHYIQGGSNADPILAEYYVKWGSHSSELGVSNDDLYSALVTNAEKQPDNWNLQGRQTEVWKKYGYVPADIWEPSGANTKQASRSVEYAFGDFCISQVAKGLNKTEDHEKVLSYAKRASNFLNSWDDTVSIDGHTGFIQNRFQNGTFNFTDPRHCSIHDPLESTCYLNAINTDGFYESSPIVYSQYVPHDTAKLIELQGGKDKFVKRLDWIFEKGYFDVSNEPSQQMPFMYHYADQPHKSTKRSREVISKFYNLTDTGIPGNDDSEMMWYSGAMASYAAFYLIGLYPLPATRQILLSSPWFPSVNITNAFTNTTTTINAINFNGNGNSSGDRVYVRNVTVNGQVWKSRCWLDWDVFEKGGVVDLVLGEYEDGSEDEDGAGCGDLPASLSTGGYA</sequence>
<feature type="region of interest" description="Disordered" evidence="5">
    <location>
        <begin position="155"/>
        <end position="185"/>
    </location>
</feature>
<evidence type="ECO:0000259" key="6">
    <source>
        <dbReference type="Pfam" id="PF07971"/>
    </source>
</evidence>
<feature type="compositionally biased region" description="Basic and acidic residues" evidence="5">
    <location>
        <begin position="23"/>
        <end position="35"/>
    </location>
</feature>
<evidence type="ECO:0000256" key="4">
    <source>
        <dbReference type="RuleBase" id="RU000662"/>
    </source>
</evidence>
<organism evidence="8 9">
    <name type="scientific">Rhizoctonia solani</name>
    <dbReference type="NCBI Taxonomy" id="456999"/>
    <lineage>
        <taxon>Eukaryota</taxon>
        <taxon>Fungi</taxon>
        <taxon>Dikarya</taxon>
        <taxon>Basidiomycota</taxon>
        <taxon>Agaricomycotina</taxon>
        <taxon>Agaricomycetes</taxon>
        <taxon>Cantharellales</taxon>
        <taxon>Ceratobasidiaceae</taxon>
        <taxon>Rhizoctonia</taxon>
    </lineage>
</organism>
<reference evidence="8" key="1">
    <citation type="submission" date="2020-09" db="EMBL/GenBank/DDBJ databases">
        <title>Comparative genome analyses of four rice-infecting Rhizoctonia solani isolates reveal extensive enrichment of homogalacturonan modification genes.</title>
        <authorList>
            <person name="Lee D.-Y."/>
            <person name="Jeon J."/>
            <person name="Kim K.-T."/>
            <person name="Cheong K."/>
            <person name="Song H."/>
            <person name="Choi G."/>
            <person name="Ko J."/>
            <person name="Opiyo S.O."/>
            <person name="Zuo S."/>
            <person name="Madhav S."/>
            <person name="Lee Y.-H."/>
            <person name="Wang G.-L."/>
        </authorList>
    </citation>
    <scope>NUCLEOTIDE SEQUENCE</scope>
    <source>
        <strain evidence="8">AG1-IA WGL</strain>
    </source>
</reference>
<dbReference type="InterPro" id="IPR008928">
    <property type="entry name" value="6-hairpin_glycosidase_sf"/>
</dbReference>
<evidence type="ECO:0000259" key="7">
    <source>
        <dbReference type="Pfam" id="PF17678"/>
    </source>
</evidence>
<evidence type="ECO:0000256" key="5">
    <source>
        <dbReference type="SAM" id="MobiDB-lite"/>
    </source>
</evidence>
<dbReference type="Gene3D" id="1.20.1050.60">
    <property type="entry name" value="alpha-1,2-mannosidase"/>
    <property type="match status" value="1"/>
</dbReference>
<feature type="region of interest" description="Disordered" evidence="5">
    <location>
        <begin position="1"/>
        <end position="46"/>
    </location>
</feature>
<comment type="similarity">
    <text evidence="1 4">Belongs to the eukaryotic ribosomal protein eL6 family.</text>
</comment>
<evidence type="ECO:0000313" key="9">
    <source>
        <dbReference type="Proteomes" id="UP000602905"/>
    </source>
</evidence>
<evidence type="ECO:0000256" key="2">
    <source>
        <dbReference type="ARBA" id="ARBA00022980"/>
    </source>
</evidence>
<feature type="domain" description="Glycosyl hydrolase family 92" evidence="6">
    <location>
        <begin position="568"/>
        <end position="1054"/>
    </location>
</feature>
<dbReference type="InterPro" id="IPR050883">
    <property type="entry name" value="PNGase"/>
</dbReference>
<dbReference type="GO" id="GO:0005975">
    <property type="term" value="P:carbohydrate metabolic process"/>
    <property type="evidence" value="ECO:0007669"/>
    <property type="project" value="InterPro"/>
</dbReference>
<keyword evidence="8" id="KW-0378">Hydrolase</keyword>
<dbReference type="InterPro" id="IPR012939">
    <property type="entry name" value="Glyco_hydro_92"/>
</dbReference>
<evidence type="ECO:0000313" key="8">
    <source>
        <dbReference type="EMBL" id="KAF8709644.1"/>
    </source>
</evidence>
<feature type="non-terminal residue" evidence="8">
    <location>
        <position position="1081"/>
    </location>
</feature>
<dbReference type="GO" id="GO:0030246">
    <property type="term" value="F:carbohydrate binding"/>
    <property type="evidence" value="ECO:0007669"/>
    <property type="project" value="InterPro"/>
</dbReference>
<dbReference type="Gene3D" id="2.70.98.10">
    <property type="match status" value="1"/>
</dbReference>
<dbReference type="InterPro" id="IPR014722">
    <property type="entry name" value="Rib_uL2_dom2"/>
</dbReference>
<dbReference type="CDD" id="cd13156">
    <property type="entry name" value="KOW_RPL6"/>
    <property type="match status" value="1"/>
</dbReference>
<name>A0A8H7LW03_9AGAM</name>
<dbReference type="GO" id="GO:0003735">
    <property type="term" value="F:structural constituent of ribosome"/>
    <property type="evidence" value="ECO:0007669"/>
    <property type="project" value="InterPro"/>
</dbReference>
<feature type="domain" description="Glycosyl hydrolase family 92 N-terminal" evidence="7">
    <location>
        <begin position="306"/>
        <end position="562"/>
    </location>
</feature>
<feature type="region of interest" description="Disordered" evidence="5">
    <location>
        <begin position="1058"/>
        <end position="1081"/>
    </location>
</feature>
<accession>A0A8H7LW03</accession>
<dbReference type="SUPFAM" id="SSF48208">
    <property type="entry name" value="Six-hairpin glycosidases"/>
    <property type="match status" value="1"/>
</dbReference>
<dbReference type="Gene3D" id="1.20.1610.10">
    <property type="entry name" value="alpha-1,2-mannosidases domains"/>
    <property type="match status" value="1"/>
</dbReference>
<dbReference type="GO" id="GO:0005829">
    <property type="term" value="C:cytosol"/>
    <property type="evidence" value="ECO:0007669"/>
    <property type="project" value="TreeGrafter"/>
</dbReference>
<feature type="compositionally biased region" description="Basic and acidic residues" evidence="5">
    <location>
        <begin position="162"/>
        <end position="185"/>
    </location>
</feature>
<dbReference type="GO" id="GO:0006412">
    <property type="term" value="P:translation"/>
    <property type="evidence" value="ECO:0007669"/>
    <property type="project" value="InterPro"/>
</dbReference>
<dbReference type="FunFam" id="2.30.30.30:FF:000014">
    <property type="entry name" value="60S ribosomal protein L6"/>
    <property type="match status" value="1"/>
</dbReference>
<dbReference type="InterPro" id="IPR014718">
    <property type="entry name" value="GH-type_carb-bd"/>
</dbReference>
<dbReference type="InterPro" id="IPR041371">
    <property type="entry name" value="GH92_N"/>
</dbReference>
<dbReference type="OrthoDB" id="449263at2759"/>
<dbReference type="EMBL" id="JACYCD010000048">
    <property type="protein sequence ID" value="KAF8709644.1"/>
    <property type="molecule type" value="Genomic_DNA"/>
</dbReference>
<dbReference type="PANTHER" id="PTHR12143">
    <property type="entry name" value="PEPTIDE N-GLYCANASE PNGASE -RELATED"/>
    <property type="match status" value="1"/>
</dbReference>
<proteinExistence type="inferred from homology"/>
<dbReference type="GO" id="GO:1990904">
    <property type="term" value="C:ribonucleoprotein complex"/>
    <property type="evidence" value="ECO:0007669"/>
    <property type="project" value="UniProtKB-KW"/>
</dbReference>
<evidence type="ECO:0000256" key="3">
    <source>
        <dbReference type="ARBA" id="ARBA00023274"/>
    </source>
</evidence>
<dbReference type="GO" id="GO:0005634">
    <property type="term" value="C:nucleus"/>
    <property type="evidence" value="ECO:0007669"/>
    <property type="project" value="TreeGrafter"/>
</dbReference>
<keyword evidence="2 4" id="KW-0689">Ribosomal protein</keyword>
<dbReference type="Gene3D" id="2.30.30.30">
    <property type="match status" value="1"/>
</dbReference>